<dbReference type="AlphaFoldDB" id="A0A8S9NHT1"/>
<proteinExistence type="predicted"/>
<organism evidence="2 3">
    <name type="scientific">Brassica cretica</name>
    <name type="common">Mustard</name>
    <dbReference type="NCBI Taxonomy" id="69181"/>
    <lineage>
        <taxon>Eukaryota</taxon>
        <taxon>Viridiplantae</taxon>
        <taxon>Streptophyta</taxon>
        <taxon>Embryophyta</taxon>
        <taxon>Tracheophyta</taxon>
        <taxon>Spermatophyta</taxon>
        <taxon>Magnoliopsida</taxon>
        <taxon>eudicotyledons</taxon>
        <taxon>Gunneridae</taxon>
        <taxon>Pentapetalae</taxon>
        <taxon>rosids</taxon>
        <taxon>malvids</taxon>
        <taxon>Brassicales</taxon>
        <taxon>Brassicaceae</taxon>
        <taxon>Brassiceae</taxon>
        <taxon>Brassica</taxon>
    </lineage>
</organism>
<evidence type="ECO:0000313" key="3">
    <source>
        <dbReference type="Proteomes" id="UP000712600"/>
    </source>
</evidence>
<protein>
    <submittedName>
        <fullName evidence="2">Uncharacterized protein</fullName>
    </submittedName>
</protein>
<reference evidence="2" key="1">
    <citation type="submission" date="2019-12" db="EMBL/GenBank/DDBJ databases">
        <title>Genome sequencing and annotation of Brassica cretica.</title>
        <authorList>
            <person name="Studholme D.J."/>
            <person name="Sarris P."/>
        </authorList>
    </citation>
    <scope>NUCLEOTIDE SEQUENCE</scope>
    <source>
        <strain evidence="2">PFS-109/04</strain>
        <tissue evidence="2">Leaf</tissue>
    </source>
</reference>
<comment type="caution">
    <text evidence="2">The sequence shown here is derived from an EMBL/GenBank/DDBJ whole genome shotgun (WGS) entry which is preliminary data.</text>
</comment>
<feature type="region of interest" description="Disordered" evidence="1">
    <location>
        <begin position="35"/>
        <end position="61"/>
    </location>
</feature>
<accession>A0A8S9NHT1</accession>
<gene>
    <name evidence="2" type="ORF">F2Q69_00043720</name>
</gene>
<dbReference type="EMBL" id="QGKX02001621">
    <property type="protein sequence ID" value="KAF3501417.1"/>
    <property type="molecule type" value="Genomic_DNA"/>
</dbReference>
<evidence type="ECO:0000313" key="2">
    <source>
        <dbReference type="EMBL" id="KAF3501417.1"/>
    </source>
</evidence>
<dbReference type="Proteomes" id="UP000712600">
    <property type="component" value="Unassembled WGS sequence"/>
</dbReference>
<evidence type="ECO:0000256" key="1">
    <source>
        <dbReference type="SAM" id="MobiDB-lite"/>
    </source>
</evidence>
<name>A0A8S9NHT1_BRACR</name>
<feature type="compositionally biased region" description="Polar residues" evidence="1">
    <location>
        <begin position="40"/>
        <end position="56"/>
    </location>
</feature>
<sequence length="85" mass="9612">MVKAYAISTIDNGKDVDTVDNRDIDDIELRLEKNREKSGVLTTDSDALSSPQPSFEDTTKPMLLHKFDFPCHNILEAGENYKQQP</sequence>